<evidence type="ECO:0000313" key="1">
    <source>
        <dbReference type="EMBL" id="KAK7461037.1"/>
    </source>
</evidence>
<sequence>MSRAGGQTRPHIQSPMNQVPSEILSIIFSLSCDIGTPVSFQGPAADTNSARNYTALALSHVCSHWRAFVLASPDLWSRIIVRERLSHERAKVVERIVDLYLTRSESIPLDFVIEFPELGSCEPSLYDSQNLSTETYNLLESFFPIYNLFSRHGMRWRRAYLTINTSVFQKRHNSYWSDTFPLLEALWVHVLGCSRVYSGRLEIMSAPFLKELIHTGAGVSIGPGYGVAVRQHPLPTLESLLISGEFYGENISLACPNTSVTLSFISAFASIDPVVCLAHSLRIELPGSKSYSEMVLGFMCDRLILPNITQLRVELSPTEKGDPYGIYCPAELLDLISKSTHSSASTSLTHLTLISLFIQPSILLSILYNLPALTCFALGESSGEYINNNDYFGYDDQGLDEDFVPRDAFPVLTEAFFQSLTRSNHSNLLPNLKELQLAFGFGPVGSACMFTESRAYALLTMLDSRLATGHLCAVRLLLPRSLVVESVKEQATYWMKDKDLDFNLELVESRKDWRRLGLGNWE</sequence>
<evidence type="ECO:0008006" key="3">
    <source>
        <dbReference type="Google" id="ProtNLM"/>
    </source>
</evidence>
<keyword evidence="2" id="KW-1185">Reference proteome</keyword>
<comment type="caution">
    <text evidence="1">The sequence shown here is derived from an EMBL/GenBank/DDBJ whole genome shotgun (WGS) entry which is preliminary data.</text>
</comment>
<name>A0ABR1JJD3_9AGAR</name>
<dbReference type="Gene3D" id="1.20.1280.50">
    <property type="match status" value="1"/>
</dbReference>
<accession>A0ABR1JJD3</accession>
<organism evidence="1 2">
    <name type="scientific">Marasmiellus scandens</name>
    <dbReference type="NCBI Taxonomy" id="2682957"/>
    <lineage>
        <taxon>Eukaryota</taxon>
        <taxon>Fungi</taxon>
        <taxon>Dikarya</taxon>
        <taxon>Basidiomycota</taxon>
        <taxon>Agaricomycotina</taxon>
        <taxon>Agaricomycetes</taxon>
        <taxon>Agaricomycetidae</taxon>
        <taxon>Agaricales</taxon>
        <taxon>Marasmiineae</taxon>
        <taxon>Omphalotaceae</taxon>
        <taxon>Marasmiellus</taxon>
    </lineage>
</organism>
<dbReference type="Proteomes" id="UP001498398">
    <property type="component" value="Unassembled WGS sequence"/>
</dbReference>
<protein>
    <recommendedName>
        <fullName evidence="3">F-box domain-containing protein</fullName>
    </recommendedName>
</protein>
<dbReference type="EMBL" id="JBANRG010000014">
    <property type="protein sequence ID" value="KAK7461037.1"/>
    <property type="molecule type" value="Genomic_DNA"/>
</dbReference>
<gene>
    <name evidence="1" type="ORF">VKT23_008965</name>
</gene>
<proteinExistence type="predicted"/>
<evidence type="ECO:0000313" key="2">
    <source>
        <dbReference type="Proteomes" id="UP001498398"/>
    </source>
</evidence>
<reference evidence="1 2" key="1">
    <citation type="submission" date="2024-01" db="EMBL/GenBank/DDBJ databases">
        <title>A draft genome for the cacao thread blight pathogen Marasmiellus scandens.</title>
        <authorList>
            <person name="Baruah I.K."/>
            <person name="Leung J."/>
            <person name="Bukari Y."/>
            <person name="Amoako-Attah I."/>
            <person name="Meinhardt L.W."/>
            <person name="Bailey B.A."/>
            <person name="Cohen S.P."/>
        </authorList>
    </citation>
    <scope>NUCLEOTIDE SEQUENCE [LARGE SCALE GENOMIC DNA]</scope>
    <source>
        <strain evidence="1 2">GH-19</strain>
    </source>
</reference>